<gene>
    <name evidence="1" type="ORF">K1F36_13080</name>
</gene>
<keyword evidence="2" id="KW-1185">Reference proteome</keyword>
<dbReference type="Proteomes" id="UP001196136">
    <property type="component" value="Unassembled WGS sequence"/>
</dbReference>
<feature type="non-terminal residue" evidence="1">
    <location>
        <position position="220"/>
    </location>
</feature>
<accession>A0ABS7ET38</accession>
<name>A0ABS7ET38_9FLAO</name>
<protein>
    <submittedName>
        <fullName evidence="1">Uncharacterized protein</fullName>
    </submittedName>
</protein>
<proteinExistence type="predicted"/>
<dbReference type="EMBL" id="JAHZSV010000018">
    <property type="protein sequence ID" value="MBW8200759.1"/>
    <property type="molecule type" value="Genomic_DNA"/>
</dbReference>
<reference evidence="1 2" key="1">
    <citation type="submission" date="2021-08" db="EMBL/GenBank/DDBJ databases">
        <title>Muricauda profundi sp. nov., a marine bacterium isolated from deep seawater of the Mariana Trench.</title>
        <authorList>
            <person name="Wei Y."/>
        </authorList>
    </citation>
    <scope>NUCLEOTIDE SEQUENCE [LARGE SCALE GENOMIC DNA]</scope>
    <source>
        <strain evidence="1 2">W52</strain>
    </source>
</reference>
<sequence length="220" mass="24156">MKTALIYTIIGLLAINSLTAQVKIGDNPQNLNPASLLELESTSRALVITRVTDAQMSSISPLRGALVYNTDQNCLHYYDGTAWINICEALDDSFTVSTRDDYMSQLYSNTLDSTVVITTTDNGDGSTNYNFEVGRINKRNIRDYSIEPYHIVNGAISSLKIAPLAINPVVHFNTLASNTRQVIIWDGTDWAYTLESDLQISENQDLADVVANDPSAGNSL</sequence>
<organism evidence="1 2">
    <name type="scientific">Flagellimonas abyssi</name>
    <dbReference type="NCBI Taxonomy" id="2864871"/>
    <lineage>
        <taxon>Bacteria</taxon>
        <taxon>Pseudomonadati</taxon>
        <taxon>Bacteroidota</taxon>
        <taxon>Flavobacteriia</taxon>
        <taxon>Flavobacteriales</taxon>
        <taxon>Flavobacteriaceae</taxon>
        <taxon>Flagellimonas</taxon>
    </lineage>
</organism>
<comment type="caution">
    <text evidence="1">The sequence shown here is derived from an EMBL/GenBank/DDBJ whole genome shotgun (WGS) entry which is preliminary data.</text>
</comment>
<evidence type="ECO:0000313" key="2">
    <source>
        <dbReference type="Proteomes" id="UP001196136"/>
    </source>
</evidence>
<evidence type="ECO:0000313" key="1">
    <source>
        <dbReference type="EMBL" id="MBW8200759.1"/>
    </source>
</evidence>